<dbReference type="Pfam" id="PF07714">
    <property type="entry name" value="PK_Tyr_Ser-Thr"/>
    <property type="match status" value="1"/>
</dbReference>
<dbReference type="InterPro" id="IPR011009">
    <property type="entry name" value="Kinase-like_dom_sf"/>
</dbReference>
<sequence>MEPPYSLCTYLSMWLMILCNFLHDLQQSNCQQTYLGNVSLECNNTPAISKGYLCNGPQKLCQSFITFRSQPPYDTPVGIAYLLGSEASSITLINKISSTDEKLPTDKLVIVPISCSCAASIYQHSTPYTIKANDTYFKLARYTYQGLTTCQALLGQNYFDAPNITIGAQVMIPLRCACPTANQIDKGVSYLLAYMAAKGDTIPSIGHKFGVDQQSILEANMLSKDDSIFPFAPLLIPLKNGSCSANPENFFCHCKNGFLVDGKLEGLHCKPDGKKFPVKLVALLGLGIGLGFLSVVVVGCYLYRFFKEKRNRMLKEKLFKQNGGYLLQQQLSSCGSSERAKVFTADELQRATDYNQSRFLGQGGFGTVYKGMLPDGSIVAVKRSKEIDKTQIHQFINEVVILSQINHRHIVKLLGCCLETEVPVLVYEYISNGTLSHHIHEHQQQLEQEQKQELSSLSWENRVRIACEVAGAVAYMHSSASIPIFHRDIKSSNILLDDKFSAKVSDFGISRSIPNDKTHLTTTIQGTFGYLDPEYFQSSQFTDKSDVYSFGVVLLELLTGKKPICFARVEEERNLVACFISLAKENQLLEILDARVAKEAREEDIGAVAELAMRCLRLNSKKRPTMKQVSMELEGLRRSQRCLEMCQVNQLLADEISLADNLVISMQMDSKSFYSSA</sequence>
<dbReference type="InterPro" id="IPR000719">
    <property type="entry name" value="Prot_kinase_dom"/>
</dbReference>
<dbReference type="InterPro" id="IPR056561">
    <property type="entry name" value="NFP_LYK_LysM1"/>
</dbReference>
<evidence type="ECO:0000259" key="17">
    <source>
        <dbReference type="PROSITE" id="PS51782"/>
    </source>
</evidence>
<dbReference type="InterPro" id="IPR008271">
    <property type="entry name" value="Ser/Thr_kinase_AS"/>
</dbReference>
<evidence type="ECO:0000256" key="2">
    <source>
        <dbReference type="ARBA" id="ARBA00022527"/>
    </source>
</evidence>
<comment type="catalytic activity">
    <reaction evidence="11">
        <text>L-seryl-[protein] + ATP = O-phospho-L-seryl-[protein] + ADP + H(+)</text>
        <dbReference type="Rhea" id="RHEA:17989"/>
        <dbReference type="Rhea" id="RHEA-COMP:9863"/>
        <dbReference type="Rhea" id="RHEA-COMP:11604"/>
        <dbReference type="ChEBI" id="CHEBI:15378"/>
        <dbReference type="ChEBI" id="CHEBI:29999"/>
        <dbReference type="ChEBI" id="CHEBI:30616"/>
        <dbReference type="ChEBI" id="CHEBI:83421"/>
        <dbReference type="ChEBI" id="CHEBI:456216"/>
    </reaction>
</comment>
<evidence type="ECO:0000256" key="3">
    <source>
        <dbReference type="ARBA" id="ARBA00022679"/>
    </source>
</evidence>
<comment type="subcellular location">
    <subcellularLocation>
        <location evidence="1">Membrane</location>
        <topology evidence="1">Single-pass type I membrane protein</topology>
    </subcellularLocation>
</comment>
<evidence type="ECO:0000256" key="9">
    <source>
        <dbReference type="ARBA" id="ARBA00022989"/>
    </source>
</evidence>
<dbReference type="InterPro" id="IPR036779">
    <property type="entry name" value="LysM_dom_sf"/>
</dbReference>
<feature type="domain" description="Protein kinase" evidence="16">
    <location>
        <begin position="354"/>
        <end position="636"/>
    </location>
</feature>
<keyword evidence="3" id="KW-0808">Transferase</keyword>
<dbReference type="EMBL" id="JBCGBO010000006">
    <property type="protein sequence ID" value="KAK9192685.1"/>
    <property type="molecule type" value="Genomic_DNA"/>
</dbReference>
<evidence type="ECO:0000256" key="10">
    <source>
        <dbReference type="ARBA" id="ARBA00023136"/>
    </source>
</evidence>
<evidence type="ECO:0000256" key="7">
    <source>
        <dbReference type="ARBA" id="ARBA00022777"/>
    </source>
</evidence>
<dbReference type="InterPro" id="IPR017441">
    <property type="entry name" value="Protein_kinase_ATP_BS"/>
</dbReference>
<gene>
    <name evidence="18" type="ORF">WN944_003378</name>
</gene>
<dbReference type="InterPro" id="IPR001245">
    <property type="entry name" value="Ser-Thr/Tyr_kinase_cat_dom"/>
</dbReference>
<evidence type="ECO:0000256" key="4">
    <source>
        <dbReference type="ARBA" id="ARBA00022692"/>
    </source>
</evidence>
<keyword evidence="8 13" id="KW-0067">ATP-binding</keyword>
<feature type="domain" description="LysM" evidence="17">
    <location>
        <begin position="192"/>
        <end position="236"/>
    </location>
</feature>
<evidence type="ECO:0000256" key="8">
    <source>
        <dbReference type="ARBA" id="ARBA00022840"/>
    </source>
</evidence>
<dbReference type="CDD" id="cd00118">
    <property type="entry name" value="LysM"/>
    <property type="match status" value="1"/>
</dbReference>
<keyword evidence="9 14" id="KW-1133">Transmembrane helix</keyword>
<evidence type="ECO:0000256" key="14">
    <source>
        <dbReference type="SAM" id="Phobius"/>
    </source>
</evidence>
<dbReference type="PROSITE" id="PS50011">
    <property type="entry name" value="PROTEIN_KINASE_DOM"/>
    <property type="match status" value="1"/>
</dbReference>
<keyword evidence="10 14" id="KW-0472">Membrane</keyword>
<dbReference type="InterPro" id="IPR056563">
    <property type="entry name" value="LysM3_LYK4_5"/>
</dbReference>
<dbReference type="FunFam" id="3.30.200.20:FF:000043">
    <property type="entry name" value="Wall-associated receptor kinase 2"/>
    <property type="match status" value="1"/>
</dbReference>
<keyword evidence="2" id="KW-0723">Serine/threonine-protein kinase</keyword>
<keyword evidence="19" id="KW-1185">Reference proteome</keyword>
<dbReference type="SMART" id="SM00220">
    <property type="entry name" value="S_TKc"/>
    <property type="match status" value="1"/>
</dbReference>
<evidence type="ECO:0000256" key="12">
    <source>
        <dbReference type="ARBA" id="ARBA00047951"/>
    </source>
</evidence>
<accession>A0AAP0LYH2</accession>
<dbReference type="Proteomes" id="UP001428341">
    <property type="component" value="Unassembled WGS sequence"/>
</dbReference>
<dbReference type="InterPro" id="IPR045274">
    <property type="entry name" value="WAK-like"/>
</dbReference>
<feature type="chain" id="PRO_5042968435" evidence="15">
    <location>
        <begin position="31"/>
        <end position="677"/>
    </location>
</feature>
<keyword evidence="7" id="KW-0418">Kinase</keyword>
<dbReference type="GO" id="GO:0005886">
    <property type="term" value="C:plasma membrane"/>
    <property type="evidence" value="ECO:0007669"/>
    <property type="project" value="UniProtKB-ARBA"/>
</dbReference>
<comment type="caution">
    <text evidence="18">The sequence shown here is derived from an EMBL/GenBank/DDBJ whole genome shotgun (WGS) entry which is preliminary data.</text>
</comment>
<evidence type="ECO:0000256" key="11">
    <source>
        <dbReference type="ARBA" id="ARBA00047558"/>
    </source>
</evidence>
<feature type="signal peptide" evidence="15">
    <location>
        <begin position="1"/>
        <end position="30"/>
    </location>
</feature>
<proteinExistence type="predicted"/>
<feature type="binding site" evidence="13">
    <location>
        <position position="382"/>
    </location>
    <ligand>
        <name>ATP</name>
        <dbReference type="ChEBI" id="CHEBI:30616"/>
    </ligand>
</feature>
<dbReference type="CDD" id="cd14066">
    <property type="entry name" value="STKc_IRAK"/>
    <property type="match status" value="1"/>
</dbReference>
<keyword evidence="5 15" id="KW-0732">Signal</keyword>
<feature type="transmembrane region" description="Helical" evidence="14">
    <location>
        <begin position="280"/>
        <end position="303"/>
    </location>
</feature>
<organism evidence="18 19">
    <name type="scientific">Citrus x changshan-huyou</name>
    <dbReference type="NCBI Taxonomy" id="2935761"/>
    <lineage>
        <taxon>Eukaryota</taxon>
        <taxon>Viridiplantae</taxon>
        <taxon>Streptophyta</taxon>
        <taxon>Embryophyta</taxon>
        <taxon>Tracheophyta</taxon>
        <taxon>Spermatophyta</taxon>
        <taxon>Magnoliopsida</taxon>
        <taxon>eudicotyledons</taxon>
        <taxon>Gunneridae</taxon>
        <taxon>Pentapetalae</taxon>
        <taxon>rosids</taxon>
        <taxon>malvids</taxon>
        <taxon>Sapindales</taxon>
        <taxon>Rutaceae</taxon>
        <taxon>Aurantioideae</taxon>
        <taxon>Citrus</taxon>
    </lineage>
</organism>
<dbReference type="GO" id="GO:0004674">
    <property type="term" value="F:protein serine/threonine kinase activity"/>
    <property type="evidence" value="ECO:0007669"/>
    <property type="project" value="UniProtKB-KW"/>
</dbReference>
<dbReference type="PROSITE" id="PS00108">
    <property type="entry name" value="PROTEIN_KINASE_ST"/>
    <property type="match status" value="1"/>
</dbReference>
<dbReference type="AlphaFoldDB" id="A0AAP0LYH2"/>
<dbReference type="Gene3D" id="1.10.510.10">
    <property type="entry name" value="Transferase(Phosphotransferase) domain 1"/>
    <property type="match status" value="1"/>
</dbReference>
<dbReference type="SMART" id="SM00257">
    <property type="entry name" value="LysM"/>
    <property type="match status" value="2"/>
</dbReference>
<dbReference type="InterPro" id="IPR056562">
    <property type="entry name" value="LysM2_CERK1_LYK3_4_5"/>
</dbReference>
<dbReference type="PROSITE" id="PS00107">
    <property type="entry name" value="PROTEIN_KINASE_ATP"/>
    <property type="match status" value="1"/>
</dbReference>
<dbReference type="PANTHER" id="PTHR27005:SF537">
    <property type="entry name" value="LYSM TYPE RECEPTOR KINASE"/>
    <property type="match status" value="1"/>
</dbReference>
<evidence type="ECO:0000259" key="16">
    <source>
        <dbReference type="PROSITE" id="PS50011"/>
    </source>
</evidence>
<dbReference type="Pfam" id="PF23446">
    <property type="entry name" value="LysM1_NFP_LYK"/>
    <property type="match status" value="1"/>
</dbReference>
<evidence type="ECO:0000256" key="6">
    <source>
        <dbReference type="ARBA" id="ARBA00022741"/>
    </source>
</evidence>
<evidence type="ECO:0000256" key="15">
    <source>
        <dbReference type="SAM" id="SignalP"/>
    </source>
</evidence>
<keyword evidence="6 13" id="KW-0547">Nucleotide-binding</keyword>
<evidence type="ECO:0000313" key="19">
    <source>
        <dbReference type="Proteomes" id="UP001428341"/>
    </source>
</evidence>
<comment type="catalytic activity">
    <reaction evidence="12">
        <text>L-threonyl-[protein] + ATP = O-phospho-L-threonyl-[protein] + ADP + H(+)</text>
        <dbReference type="Rhea" id="RHEA:46608"/>
        <dbReference type="Rhea" id="RHEA-COMP:11060"/>
        <dbReference type="Rhea" id="RHEA-COMP:11605"/>
        <dbReference type="ChEBI" id="CHEBI:15378"/>
        <dbReference type="ChEBI" id="CHEBI:30013"/>
        <dbReference type="ChEBI" id="CHEBI:30616"/>
        <dbReference type="ChEBI" id="CHEBI:61977"/>
        <dbReference type="ChEBI" id="CHEBI:456216"/>
    </reaction>
</comment>
<keyword evidence="4 14" id="KW-0812">Transmembrane</keyword>
<evidence type="ECO:0000256" key="13">
    <source>
        <dbReference type="PROSITE-ProRule" id="PRU10141"/>
    </source>
</evidence>
<dbReference type="GO" id="GO:0005524">
    <property type="term" value="F:ATP binding"/>
    <property type="evidence" value="ECO:0007669"/>
    <property type="project" value="UniProtKB-UniRule"/>
</dbReference>
<dbReference type="Gene3D" id="3.30.200.20">
    <property type="entry name" value="Phosphorylase Kinase, domain 1"/>
    <property type="match status" value="1"/>
</dbReference>
<dbReference type="Pfam" id="PF23473">
    <property type="entry name" value="LysM3_LYK4_5"/>
    <property type="match status" value="1"/>
</dbReference>
<dbReference type="Pfam" id="PF23472">
    <property type="entry name" value="LysM2_CERK1_LYK3_4_5"/>
    <property type="match status" value="1"/>
</dbReference>
<dbReference type="Gene3D" id="3.10.350.10">
    <property type="entry name" value="LysM domain"/>
    <property type="match status" value="1"/>
</dbReference>
<dbReference type="GO" id="GO:0007166">
    <property type="term" value="P:cell surface receptor signaling pathway"/>
    <property type="evidence" value="ECO:0007669"/>
    <property type="project" value="InterPro"/>
</dbReference>
<dbReference type="FunFam" id="1.10.510.10:FF:000084">
    <property type="entry name" value="Wall-associated receptor kinase 2"/>
    <property type="match status" value="1"/>
</dbReference>
<evidence type="ECO:0000313" key="18">
    <source>
        <dbReference type="EMBL" id="KAK9192685.1"/>
    </source>
</evidence>
<dbReference type="PANTHER" id="PTHR27005">
    <property type="entry name" value="WALL-ASSOCIATED RECEPTOR KINASE-LIKE 21"/>
    <property type="match status" value="1"/>
</dbReference>
<name>A0AAP0LYH2_9ROSI</name>
<dbReference type="InterPro" id="IPR018392">
    <property type="entry name" value="LysM"/>
</dbReference>
<evidence type="ECO:0000256" key="1">
    <source>
        <dbReference type="ARBA" id="ARBA00004479"/>
    </source>
</evidence>
<evidence type="ECO:0000256" key="5">
    <source>
        <dbReference type="ARBA" id="ARBA00022729"/>
    </source>
</evidence>
<dbReference type="SUPFAM" id="SSF56112">
    <property type="entry name" value="Protein kinase-like (PK-like)"/>
    <property type="match status" value="1"/>
</dbReference>
<dbReference type="PROSITE" id="PS51782">
    <property type="entry name" value="LYSM"/>
    <property type="match status" value="1"/>
</dbReference>
<protein>
    <submittedName>
        <fullName evidence="18">Uncharacterized protein</fullName>
    </submittedName>
</protein>
<reference evidence="18 19" key="1">
    <citation type="submission" date="2024-05" db="EMBL/GenBank/DDBJ databases">
        <title>Haplotype-resolved chromosome-level genome assembly of Huyou (Citrus changshanensis).</title>
        <authorList>
            <person name="Miao C."/>
            <person name="Chen W."/>
            <person name="Wu Y."/>
            <person name="Wang L."/>
            <person name="Zhao S."/>
            <person name="Grierson D."/>
            <person name="Xu C."/>
            <person name="Chen K."/>
        </authorList>
    </citation>
    <scope>NUCLEOTIDE SEQUENCE [LARGE SCALE GENOMIC DNA]</scope>
    <source>
        <strain evidence="18">01-14</strain>
        <tissue evidence="18">Leaf</tissue>
    </source>
</reference>